<feature type="compositionally biased region" description="Polar residues" evidence="2">
    <location>
        <begin position="529"/>
        <end position="550"/>
    </location>
</feature>
<name>A0A8J8P312_HALGN</name>
<feature type="region of interest" description="Disordered" evidence="2">
    <location>
        <begin position="140"/>
        <end position="203"/>
    </location>
</feature>
<feature type="region of interest" description="Disordered" evidence="2">
    <location>
        <begin position="403"/>
        <end position="464"/>
    </location>
</feature>
<gene>
    <name evidence="3" type="ORF">FGO68_gene1940</name>
</gene>
<keyword evidence="4" id="KW-1185">Reference proteome</keyword>
<dbReference type="PANTHER" id="PTHR47457:SF1">
    <property type="entry name" value="BTB DOMAIN-CONTAINING PROTEIN-RELATED"/>
    <property type="match status" value="1"/>
</dbReference>
<organism evidence="3 4">
    <name type="scientific">Halteria grandinella</name>
    <dbReference type="NCBI Taxonomy" id="5974"/>
    <lineage>
        <taxon>Eukaryota</taxon>
        <taxon>Sar</taxon>
        <taxon>Alveolata</taxon>
        <taxon>Ciliophora</taxon>
        <taxon>Intramacronucleata</taxon>
        <taxon>Spirotrichea</taxon>
        <taxon>Stichotrichia</taxon>
        <taxon>Sporadotrichida</taxon>
        <taxon>Halteriidae</taxon>
        <taxon>Halteria</taxon>
    </lineage>
</organism>
<feature type="compositionally biased region" description="Basic and acidic residues" evidence="2">
    <location>
        <begin position="418"/>
        <end position="432"/>
    </location>
</feature>
<comment type="caution">
    <text evidence="3">The sequence shown here is derived from an EMBL/GenBank/DDBJ whole genome shotgun (WGS) entry which is preliminary data.</text>
</comment>
<protein>
    <submittedName>
        <fullName evidence="3">Uncharacterized protein</fullName>
    </submittedName>
</protein>
<dbReference type="EMBL" id="RRYP01002317">
    <property type="protein sequence ID" value="TNV84910.1"/>
    <property type="molecule type" value="Genomic_DNA"/>
</dbReference>
<proteinExistence type="predicted"/>
<dbReference type="PANTHER" id="PTHR47457">
    <property type="entry name" value="OS05G0345500 PROTEIN"/>
    <property type="match status" value="1"/>
</dbReference>
<keyword evidence="1" id="KW-0175">Coiled coil</keyword>
<evidence type="ECO:0000256" key="1">
    <source>
        <dbReference type="SAM" id="Coils"/>
    </source>
</evidence>
<feature type="compositionally biased region" description="Polar residues" evidence="2">
    <location>
        <begin position="562"/>
        <end position="575"/>
    </location>
</feature>
<feature type="coiled-coil region" evidence="1">
    <location>
        <begin position="280"/>
        <end position="307"/>
    </location>
</feature>
<sequence length="873" mass="98127">MLSLRQRKYPLQIQRKQTRPSLMPSLPWLSQSHSLTQQRQFSSIYVQNFELIKKDLSAVILEDQRLELALRVFSLSFTLGIPRLQAQLEIFITSTLLTKVNCQALLLESIRFESVNLREHAKRLLLKEFQRLSKDVKEWVAPEKPAEKPVEEKKAGEEKKADAPPAEEKKAGEEKKADAPAEEKKAEGDKKPEADAKKVEEKKAEAIPKPEVFDFLTSLPADLFTELMNDDFLDVMQEIQVVKTITAYLGHRDSLRPLLEEEDPANDDHVVALLTEVEKKAREDAKAKKLEDEKKAKEEQKVKEDEVLKALDDLGKIQYHLDKVQTGISQEVANKLTVKRLTKAQKTALFKAIRYSHLTHEELLDSCKNPLFSDDATKDLIMQGLSFRLAPYEKSVKEKSYSINLKGRPSYRDPAPPKSEEQKQPTPREKDAATSPTSGPGKFVNPLFKGPIQQNEDENDEEIEQDGAKGMMFQQDEPIDDQKFEDFKNQIRLQQTKEGIFNIQADAEIGGALAHSRDPNKKKPKGAISITTGNNANILDQHFRTQQQQIENKKPKPIQSPKPAQQTMKPAQITSGAGGAGNKGRAYQQVAPKQSNSSSQRTPNQGSIVQAGGLNQTFNQIIPGGVNPMLSQTLPKAPVPQMFQVNAQINTPAELKQAAQQLKSQTVVKPKVMDFMYDHDFDENGVFFYLGTYGYKRAWQNPHTLGLVQAFTSSIGGGRVEDIVGREVVNCRTLNEPFSFFGIDLGIGRQLAPSCYSLKNRNSLTHVLLNWHFEASNDRINWTLLDRRIYLSENAQYNKSVEQEQTALCQKGATSTWGIDTATYGENPLTANGFRYFRIVQVGKNSSGSDNLTLSGLEIYGRVTPAVVPAWQF</sequence>
<evidence type="ECO:0000313" key="3">
    <source>
        <dbReference type="EMBL" id="TNV84910.1"/>
    </source>
</evidence>
<evidence type="ECO:0000313" key="4">
    <source>
        <dbReference type="Proteomes" id="UP000785679"/>
    </source>
</evidence>
<accession>A0A8J8P312</accession>
<evidence type="ECO:0000256" key="2">
    <source>
        <dbReference type="SAM" id="MobiDB-lite"/>
    </source>
</evidence>
<dbReference type="Proteomes" id="UP000785679">
    <property type="component" value="Unassembled WGS sequence"/>
</dbReference>
<dbReference type="OrthoDB" id="312225at2759"/>
<feature type="region of interest" description="Disordered" evidence="2">
    <location>
        <begin position="514"/>
        <end position="608"/>
    </location>
</feature>
<dbReference type="Gene3D" id="2.60.120.260">
    <property type="entry name" value="Galactose-binding domain-like"/>
    <property type="match status" value="1"/>
</dbReference>
<reference evidence="3" key="1">
    <citation type="submission" date="2019-06" db="EMBL/GenBank/DDBJ databases">
        <authorList>
            <person name="Zheng W."/>
        </authorList>
    </citation>
    <scope>NUCLEOTIDE SEQUENCE</scope>
    <source>
        <strain evidence="3">QDHG01</strain>
    </source>
</reference>
<dbReference type="AlphaFoldDB" id="A0A8J8P312"/>
<feature type="compositionally biased region" description="Polar residues" evidence="2">
    <location>
        <begin position="591"/>
        <end position="608"/>
    </location>
</feature>
<feature type="compositionally biased region" description="Acidic residues" evidence="2">
    <location>
        <begin position="455"/>
        <end position="464"/>
    </location>
</feature>